<dbReference type="PANTHER" id="PTHR11903">
    <property type="entry name" value="PROSTAGLANDIN G/H SYNTHASE"/>
    <property type="match status" value="1"/>
</dbReference>
<evidence type="ECO:0000256" key="6">
    <source>
        <dbReference type="ARBA" id="ARBA00023004"/>
    </source>
</evidence>
<dbReference type="GO" id="GO:0005506">
    <property type="term" value="F:iron ion binding"/>
    <property type="evidence" value="ECO:0007669"/>
    <property type="project" value="InterPro"/>
</dbReference>
<keyword evidence="2 7" id="KW-0349">Heme</keyword>
<dbReference type="InterPro" id="IPR019791">
    <property type="entry name" value="Haem_peroxidase_animal"/>
</dbReference>
<keyword evidence="3 7" id="KW-0479">Metal-binding</keyword>
<comment type="caution">
    <text evidence="8">The sequence shown here is derived from an EMBL/GenBank/DDBJ whole genome shotgun (WGS) entry which is preliminary data.</text>
</comment>
<dbReference type="SUPFAM" id="SSF48113">
    <property type="entry name" value="Heme-dependent peroxidases"/>
    <property type="match status" value="1"/>
</dbReference>
<sequence>MEAFKSLEMKKWVELLNNKDPAFRLSDIPAYIDAIVGTASGAGIDDRKMLLEKGLVLMSRLGDKSEFSTRLQERVIDLLYKDLPHPQNGYLSLPSDGETTADVGMDGVKYAYRSADGSNYNPLVPLMGRAGRPYARTVPSTSIIPPSALPDAGLVFDTLLKRERFVKHPAGISSLFFGFADLVIHSIFNTDHHDWSINKNSSYLDLSILYGSSQAEVEAVRKLDGTGQLHNDVFADSRLLFMPPSACALLVLLSRNHNYIAKKLLDINERKSFINPPPQDKAKCRQQDDELFHRARLVNCGYFMQIILGDYVGSILGLARDGHAWRLNPLKATRSGDHEVSPRGEGNVVSVEFNLLYRWHATLSEQDTKWTEELFKKLFNGKDPSKITVEDFKNAAHEHMVKQLPADVKEWTFDGLKRGEDGSFNDDDLAKILLNATEWYSGSYKAAGTPEVLRVIEVLGIEQARSWGTCSLNEFRKFMGLKPYANFKEWNPDKAIYTAAESLYKDIDNLELHVGLQAEESKPPIPGAGLCPGYTISRAILADAVCLTRGDRFLTTDFTPYNFTSWGYQDCQFDPEDGSYGGMLTKMLFRFLPNHYPAGSAYAHFPFMVPTYMLGEMKKNGNEEWKNYTWTRPGQPKSFATVTSFAGVSRIVKEPKTFVAPYNARLAKLAKDPIISIPVQDVLVSDKTKLWQTFSQLTQKLILEKSIKRVGSADKFVDIVGDVINLVPVYWIAQEVIGIPLTTEVDLKDDDDVFEIKNLYKRFADVCEYVYLNFQPDNDWKLRSSAQDTFNKVTVLASMHLADIAGFSILDKARHAIRNMKFKSHGFLKRLNEASSSSQPRPKELAAALFAEVVPTSAHFSQSIAHVVNFYLDDARANERKELIALLGNKGAPATEEARAKVMGYVREALRKCPISPVSGVYRTTTADADVNGVHIEASATVFASVSAANLDPSVFGENPTSTSFTRPKDTSGILGLGEYGLLSSEFFETAALAMLSQILQLKNLGRAPGASGHLTRFTEEWHGTPSQKYISMKGRVQPWPDSLVVETIEL</sequence>
<keyword evidence="6 7" id="KW-0408">Iron</keyword>
<dbReference type="GO" id="GO:0004497">
    <property type="term" value="F:monooxygenase activity"/>
    <property type="evidence" value="ECO:0007669"/>
    <property type="project" value="InterPro"/>
</dbReference>
<organism evidence="8 9">
    <name type="scientific">Pleurotus ostreatus</name>
    <name type="common">Oyster mushroom</name>
    <name type="synonym">White-rot fungus</name>
    <dbReference type="NCBI Taxonomy" id="5322"/>
    <lineage>
        <taxon>Eukaryota</taxon>
        <taxon>Fungi</taxon>
        <taxon>Dikarya</taxon>
        <taxon>Basidiomycota</taxon>
        <taxon>Agaricomycotina</taxon>
        <taxon>Agaricomycetes</taxon>
        <taxon>Agaricomycetidae</taxon>
        <taxon>Agaricales</taxon>
        <taxon>Pleurotineae</taxon>
        <taxon>Pleurotaceae</taxon>
        <taxon>Pleurotus</taxon>
    </lineage>
</organism>
<dbReference type="GO" id="GO:0016705">
    <property type="term" value="F:oxidoreductase activity, acting on paired donors, with incorporation or reduction of molecular oxygen"/>
    <property type="evidence" value="ECO:0007669"/>
    <property type="project" value="InterPro"/>
</dbReference>
<keyword evidence="4" id="KW-0223">Dioxygenase</keyword>
<dbReference type="Gene3D" id="1.10.630.10">
    <property type="entry name" value="Cytochrome P450"/>
    <property type="match status" value="1"/>
</dbReference>
<dbReference type="GO" id="GO:0020037">
    <property type="term" value="F:heme binding"/>
    <property type="evidence" value="ECO:0007669"/>
    <property type="project" value="InterPro"/>
</dbReference>
<evidence type="ECO:0000256" key="7">
    <source>
        <dbReference type="PIRSR" id="PIRSR619791-2"/>
    </source>
</evidence>
<protein>
    <recommendedName>
        <fullName evidence="10">Heme peroxidase</fullName>
    </recommendedName>
</protein>
<dbReference type="GO" id="GO:0006631">
    <property type="term" value="P:fatty acid metabolic process"/>
    <property type="evidence" value="ECO:0007669"/>
    <property type="project" value="UniProtKB-ARBA"/>
</dbReference>
<dbReference type="PROSITE" id="PS50292">
    <property type="entry name" value="PEROXIDASE_3"/>
    <property type="match status" value="1"/>
</dbReference>
<dbReference type="VEuPathDB" id="FungiDB:PC9H_001909"/>
<dbReference type="InterPro" id="IPR034812">
    <property type="entry name" value="Ppo-like_N"/>
</dbReference>
<dbReference type="GO" id="GO:0051213">
    <property type="term" value="F:dioxygenase activity"/>
    <property type="evidence" value="ECO:0007669"/>
    <property type="project" value="UniProtKB-KW"/>
</dbReference>
<proteinExistence type="predicted"/>
<dbReference type="InterPro" id="IPR001128">
    <property type="entry name" value="Cyt_P450"/>
</dbReference>
<dbReference type="PANTHER" id="PTHR11903:SF37">
    <property type="entry name" value="PSI-PRODUCING OXYGENASE A"/>
    <property type="match status" value="1"/>
</dbReference>
<evidence type="ECO:0000313" key="9">
    <source>
        <dbReference type="Proteomes" id="UP000623687"/>
    </source>
</evidence>
<dbReference type="SUPFAM" id="SSF48264">
    <property type="entry name" value="Cytochrome P450"/>
    <property type="match status" value="1"/>
</dbReference>
<dbReference type="RefSeq" id="XP_036626176.1">
    <property type="nucleotide sequence ID" value="XM_036771555.1"/>
</dbReference>
<dbReference type="InterPro" id="IPR050783">
    <property type="entry name" value="Oxylipin_biosynth_metab"/>
</dbReference>
<dbReference type="Proteomes" id="UP000623687">
    <property type="component" value="Unassembled WGS sequence"/>
</dbReference>
<dbReference type="EMBL" id="JACETU010000010">
    <property type="protein sequence ID" value="KAF7419322.1"/>
    <property type="molecule type" value="Genomic_DNA"/>
</dbReference>
<reference evidence="8" key="1">
    <citation type="submission" date="2019-07" db="EMBL/GenBank/DDBJ databases">
        <authorList>
            <person name="Palmer J.M."/>
        </authorList>
    </citation>
    <scope>NUCLEOTIDE SEQUENCE</scope>
    <source>
        <strain evidence="8">PC9</strain>
    </source>
</reference>
<comment type="subunit">
    <text evidence="1">Homotetramer.</text>
</comment>
<dbReference type="GeneID" id="59371750"/>
<keyword evidence="9" id="KW-1185">Reference proteome</keyword>
<evidence type="ECO:0000256" key="4">
    <source>
        <dbReference type="ARBA" id="ARBA00022964"/>
    </source>
</evidence>
<evidence type="ECO:0000256" key="2">
    <source>
        <dbReference type="ARBA" id="ARBA00022617"/>
    </source>
</evidence>
<dbReference type="Gene3D" id="1.10.640.10">
    <property type="entry name" value="Haem peroxidase domain superfamily, animal type"/>
    <property type="match status" value="1"/>
</dbReference>
<accession>A0A8H6ZJV7</accession>
<dbReference type="InterPro" id="IPR010255">
    <property type="entry name" value="Haem_peroxidase_sf"/>
</dbReference>
<evidence type="ECO:0000313" key="8">
    <source>
        <dbReference type="EMBL" id="KAF7419322.1"/>
    </source>
</evidence>
<evidence type="ECO:0000256" key="5">
    <source>
        <dbReference type="ARBA" id="ARBA00023002"/>
    </source>
</evidence>
<evidence type="ECO:0008006" key="10">
    <source>
        <dbReference type="Google" id="ProtNLM"/>
    </source>
</evidence>
<dbReference type="InterPro" id="IPR036396">
    <property type="entry name" value="Cyt_P450_sf"/>
</dbReference>
<gene>
    <name evidence="8" type="ORF">PC9H_001909</name>
</gene>
<keyword evidence="5" id="KW-0560">Oxidoreductase</keyword>
<evidence type="ECO:0000256" key="3">
    <source>
        <dbReference type="ARBA" id="ARBA00022723"/>
    </source>
</evidence>
<feature type="binding site" description="axial binding residue" evidence="7">
    <location>
        <position position="360"/>
    </location>
    <ligand>
        <name>heme b</name>
        <dbReference type="ChEBI" id="CHEBI:60344"/>
    </ligand>
    <ligandPart>
        <name>Fe</name>
        <dbReference type="ChEBI" id="CHEBI:18248"/>
    </ligandPart>
</feature>
<dbReference type="OrthoDB" id="823504at2759"/>
<dbReference type="InterPro" id="IPR037120">
    <property type="entry name" value="Haem_peroxidase_sf_animal"/>
</dbReference>
<dbReference type="PRINTS" id="PR00457">
    <property type="entry name" value="ANPEROXIDASE"/>
</dbReference>
<dbReference type="GO" id="GO:0004601">
    <property type="term" value="F:peroxidase activity"/>
    <property type="evidence" value="ECO:0007669"/>
    <property type="project" value="InterPro"/>
</dbReference>
<dbReference type="Pfam" id="PF03098">
    <property type="entry name" value="An_peroxidase"/>
    <property type="match status" value="1"/>
</dbReference>
<dbReference type="Pfam" id="PF00067">
    <property type="entry name" value="p450"/>
    <property type="match status" value="1"/>
</dbReference>
<dbReference type="AlphaFoldDB" id="A0A8H6ZJV7"/>
<dbReference type="CDD" id="cd09817">
    <property type="entry name" value="linoleate_diol_synthase_like"/>
    <property type="match status" value="1"/>
</dbReference>
<dbReference type="GO" id="GO:0006979">
    <property type="term" value="P:response to oxidative stress"/>
    <property type="evidence" value="ECO:0007669"/>
    <property type="project" value="InterPro"/>
</dbReference>
<evidence type="ECO:0000256" key="1">
    <source>
        <dbReference type="ARBA" id="ARBA00011881"/>
    </source>
</evidence>
<name>A0A8H6ZJV7_PLEOS</name>